<feature type="non-terminal residue" evidence="1">
    <location>
        <position position="377"/>
    </location>
</feature>
<evidence type="ECO:0000313" key="1">
    <source>
        <dbReference type="EMBL" id="KKK69055.1"/>
    </source>
</evidence>
<dbReference type="EMBL" id="LAZR01058837">
    <property type="protein sequence ID" value="KKK69055.1"/>
    <property type="molecule type" value="Genomic_DNA"/>
</dbReference>
<sequence>GDSGTNSPRLMFYNSVSGAGTGIAIHQTGANNLHFRTGATPNSTSGTSRMVFSSAALYPTTSGGLTLGTSGLPWGAAYMGALTLGGTLDMGSQNVIFNSVSGGSNLIEGNVSGTWLFRSRFDSITIQGGINDANPRDINFNIGDTLALQITSSNSADFQGNAVSMAALTVTAASASTFQGDSDVVWNAATIYFTNTGASNQRFAVGTRGNYFSISDETSPTGLRFRITGNGAVLIGSPTGHSDSAGNLAVEGALTATTVTASGLIKSTANEGARFAHDGAFITFWNTANSVRSGYLQIQAAAAATLNVQVNQLFTIRTNNTIRFTVAAGGDVTIVNNVLIGTTTAATGSPKLDVVGDDIVMASNVTNASPKAARFAG</sequence>
<name>A0A0F8Y611_9ZZZZ</name>
<gene>
    <name evidence="1" type="ORF">LCGC14_2937870</name>
</gene>
<protein>
    <submittedName>
        <fullName evidence="1">Uncharacterized protein</fullName>
    </submittedName>
</protein>
<comment type="caution">
    <text evidence="1">The sequence shown here is derived from an EMBL/GenBank/DDBJ whole genome shotgun (WGS) entry which is preliminary data.</text>
</comment>
<proteinExistence type="predicted"/>
<dbReference type="AlphaFoldDB" id="A0A0F8Y611"/>
<organism evidence="1">
    <name type="scientific">marine sediment metagenome</name>
    <dbReference type="NCBI Taxonomy" id="412755"/>
    <lineage>
        <taxon>unclassified sequences</taxon>
        <taxon>metagenomes</taxon>
        <taxon>ecological metagenomes</taxon>
    </lineage>
</organism>
<accession>A0A0F8Y611</accession>
<feature type="non-terminal residue" evidence="1">
    <location>
        <position position="1"/>
    </location>
</feature>
<reference evidence="1" key="1">
    <citation type="journal article" date="2015" name="Nature">
        <title>Complex archaea that bridge the gap between prokaryotes and eukaryotes.</title>
        <authorList>
            <person name="Spang A."/>
            <person name="Saw J.H."/>
            <person name="Jorgensen S.L."/>
            <person name="Zaremba-Niedzwiedzka K."/>
            <person name="Martijn J."/>
            <person name="Lind A.E."/>
            <person name="van Eijk R."/>
            <person name="Schleper C."/>
            <person name="Guy L."/>
            <person name="Ettema T.J."/>
        </authorList>
    </citation>
    <scope>NUCLEOTIDE SEQUENCE</scope>
</reference>